<dbReference type="Proteomes" id="UP000807769">
    <property type="component" value="Unassembled WGS sequence"/>
</dbReference>
<evidence type="ECO:0000313" key="1">
    <source>
        <dbReference type="EMBL" id="KAG1813648.1"/>
    </source>
</evidence>
<comment type="caution">
    <text evidence="1">The sequence shown here is derived from an EMBL/GenBank/DDBJ whole genome shotgun (WGS) entry which is preliminary data.</text>
</comment>
<dbReference type="EMBL" id="JABBWG010000023">
    <property type="protein sequence ID" value="KAG1813648.1"/>
    <property type="molecule type" value="Genomic_DNA"/>
</dbReference>
<dbReference type="RefSeq" id="XP_041191409.1">
    <property type="nucleotide sequence ID" value="XM_041336098.1"/>
</dbReference>
<name>A0A9P7JC50_9AGAM</name>
<evidence type="ECO:0000313" key="2">
    <source>
        <dbReference type="Proteomes" id="UP000807769"/>
    </source>
</evidence>
<gene>
    <name evidence="1" type="ORF">BJ212DRAFT_1366353</name>
</gene>
<organism evidence="1 2">
    <name type="scientific">Suillus subaureus</name>
    <dbReference type="NCBI Taxonomy" id="48587"/>
    <lineage>
        <taxon>Eukaryota</taxon>
        <taxon>Fungi</taxon>
        <taxon>Dikarya</taxon>
        <taxon>Basidiomycota</taxon>
        <taxon>Agaricomycotina</taxon>
        <taxon>Agaricomycetes</taxon>
        <taxon>Agaricomycetidae</taxon>
        <taxon>Boletales</taxon>
        <taxon>Suillineae</taxon>
        <taxon>Suillaceae</taxon>
        <taxon>Suillus</taxon>
    </lineage>
</organism>
<protein>
    <submittedName>
        <fullName evidence="1">Uncharacterized protein</fullName>
    </submittedName>
</protein>
<dbReference type="AlphaFoldDB" id="A0A9P7JC50"/>
<sequence>MVRAWSLHYGRSCIRERSLPGSWNQTTLSGNGGDFWMLLGQITCAGAAKFENAPEIFYHSREAPFRRAQSAITSDH</sequence>
<keyword evidence="2" id="KW-1185">Reference proteome</keyword>
<reference evidence="1" key="1">
    <citation type="journal article" date="2020" name="New Phytol.">
        <title>Comparative genomics reveals dynamic genome evolution in host specialist ectomycorrhizal fungi.</title>
        <authorList>
            <person name="Lofgren L.A."/>
            <person name="Nguyen N.H."/>
            <person name="Vilgalys R."/>
            <person name="Ruytinx J."/>
            <person name="Liao H.L."/>
            <person name="Branco S."/>
            <person name="Kuo A."/>
            <person name="LaButti K."/>
            <person name="Lipzen A."/>
            <person name="Andreopoulos W."/>
            <person name="Pangilinan J."/>
            <person name="Riley R."/>
            <person name="Hundley H."/>
            <person name="Na H."/>
            <person name="Barry K."/>
            <person name="Grigoriev I.V."/>
            <person name="Stajich J.E."/>
            <person name="Kennedy P.G."/>
        </authorList>
    </citation>
    <scope>NUCLEOTIDE SEQUENCE</scope>
    <source>
        <strain evidence="1">MN1</strain>
    </source>
</reference>
<accession>A0A9P7JC50</accession>
<dbReference type="GeneID" id="64630115"/>
<proteinExistence type="predicted"/>